<dbReference type="RefSeq" id="WP_185110695.1">
    <property type="nucleotide sequence ID" value="NZ_BAAAXY010000153.1"/>
</dbReference>
<name>A0A7X0P6K7_9ACTN</name>
<evidence type="ECO:0000313" key="1">
    <source>
        <dbReference type="EMBL" id="MBB6556220.1"/>
    </source>
</evidence>
<keyword evidence="2" id="KW-1185">Reference proteome</keyword>
<protein>
    <submittedName>
        <fullName evidence="1">Uncharacterized protein</fullName>
    </submittedName>
</protein>
<proteinExistence type="predicted"/>
<gene>
    <name evidence="1" type="ORF">HD593_011015</name>
</gene>
<evidence type="ECO:0000313" key="2">
    <source>
        <dbReference type="Proteomes" id="UP000565579"/>
    </source>
</evidence>
<accession>A0A7X0P6K7</accession>
<comment type="caution">
    <text evidence="1">The sequence shown here is derived from an EMBL/GenBank/DDBJ whole genome shotgun (WGS) entry which is preliminary data.</text>
</comment>
<reference evidence="1 2" key="1">
    <citation type="submission" date="2020-08" db="EMBL/GenBank/DDBJ databases">
        <title>Sequencing the genomes of 1000 actinobacteria strains.</title>
        <authorList>
            <person name="Klenk H.-P."/>
        </authorList>
    </citation>
    <scope>NUCLEOTIDE SEQUENCE [LARGE SCALE GENOMIC DNA]</scope>
    <source>
        <strain evidence="1 2">DSM 43768</strain>
    </source>
</reference>
<sequence length="219" mass="24518">MGEVRHGTMRRYNAYRCRCTPCRAAKSRYDINRRRLMAYGRWSAYGDANLVRMHVASLMDRGLSPSAIADLAGVHAECVLQVLGNEHVRGPLDINARSLLSVSFDLDAVPDRVMVDATGTRRRVQALVAIGYSLSAQCAVLGRTVNNYYKVLRQPKVFAETARAVRDLYRELSRTPAPPSHGATLARRHAARNGWLSPMAWDDIDDPREKPKGLRREAS</sequence>
<dbReference type="EMBL" id="JACHMI010000001">
    <property type="protein sequence ID" value="MBB6556220.1"/>
    <property type="molecule type" value="Genomic_DNA"/>
</dbReference>
<dbReference type="AlphaFoldDB" id="A0A7X0P6K7"/>
<organism evidence="1 2">
    <name type="scientific">Nonomuraea rubra</name>
    <dbReference type="NCBI Taxonomy" id="46180"/>
    <lineage>
        <taxon>Bacteria</taxon>
        <taxon>Bacillati</taxon>
        <taxon>Actinomycetota</taxon>
        <taxon>Actinomycetes</taxon>
        <taxon>Streptosporangiales</taxon>
        <taxon>Streptosporangiaceae</taxon>
        <taxon>Nonomuraea</taxon>
    </lineage>
</organism>
<dbReference type="Proteomes" id="UP000565579">
    <property type="component" value="Unassembled WGS sequence"/>
</dbReference>